<evidence type="ECO:0000259" key="4">
    <source>
        <dbReference type="PROSITE" id="PS50109"/>
    </source>
</evidence>
<dbReference type="Pfam" id="PF13185">
    <property type="entry name" value="GAF_2"/>
    <property type="match status" value="1"/>
</dbReference>
<feature type="domain" description="Histidine kinase" evidence="4">
    <location>
        <begin position="420"/>
        <end position="508"/>
    </location>
</feature>
<keyword evidence="2" id="KW-0418">Kinase</keyword>
<proteinExistence type="predicted"/>
<dbReference type="PROSITE" id="PS50109">
    <property type="entry name" value="HIS_KIN"/>
    <property type="match status" value="1"/>
</dbReference>
<dbReference type="Gene3D" id="3.30.565.10">
    <property type="entry name" value="Histidine kinase-like ATPase, C-terminal domain"/>
    <property type="match status" value="1"/>
</dbReference>
<name>A0ABW6PFF1_9NOCA</name>
<dbReference type="PANTHER" id="PTHR24421">
    <property type="entry name" value="NITRATE/NITRITE SENSOR PROTEIN NARX-RELATED"/>
    <property type="match status" value="1"/>
</dbReference>
<evidence type="ECO:0000256" key="2">
    <source>
        <dbReference type="ARBA" id="ARBA00022777"/>
    </source>
</evidence>
<dbReference type="InterPro" id="IPR005467">
    <property type="entry name" value="His_kinase_dom"/>
</dbReference>
<accession>A0ABW6PFF1</accession>
<dbReference type="InterPro" id="IPR029016">
    <property type="entry name" value="GAF-like_dom_sf"/>
</dbReference>
<reference evidence="5 6" key="1">
    <citation type="submission" date="2024-10" db="EMBL/GenBank/DDBJ databases">
        <title>The Natural Products Discovery Center: Release of the First 8490 Sequenced Strains for Exploring Actinobacteria Biosynthetic Diversity.</title>
        <authorList>
            <person name="Kalkreuter E."/>
            <person name="Kautsar S.A."/>
            <person name="Yang D."/>
            <person name="Bader C.D."/>
            <person name="Teijaro C.N."/>
            <person name="Fluegel L."/>
            <person name="Davis C.M."/>
            <person name="Simpson J.R."/>
            <person name="Lauterbach L."/>
            <person name="Steele A.D."/>
            <person name="Gui C."/>
            <person name="Meng S."/>
            <person name="Li G."/>
            <person name="Viehrig K."/>
            <person name="Ye F."/>
            <person name="Su P."/>
            <person name="Kiefer A.F."/>
            <person name="Nichols A."/>
            <person name="Cepeda A.J."/>
            <person name="Yan W."/>
            <person name="Fan B."/>
            <person name="Jiang Y."/>
            <person name="Adhikari A."/>
            <person name="Zheng C.-J."/>
            <person name="Schuster L."/>
            <person name="Cowan T.M."/>
            <person name="Smanski M.J."/>
            <person name="Chevrette M.G."/>
            <person name="De Carvalho L.P.S."/>
            <person name="Shen B."/>
        </authorList>
    </citation>
    <scope>NUCLEOTIDE SEQUENCE [LARGE SCALE GENOMIC DNA]</scope>
    <source>
        <strain evidence="5 6">NPDC004119</strain>
    </source>
</reference>
<dbReference type="InterPro" id="IPR003018">
    <property type="entry name" value="GAF"/>
</dbReference>
<dbReference type="InterPro" id="IPR036890">
    <property type="entry name" value="HATPase_C_sf"/>
</dbReference>
<evidence type="ECO:0000256" key="3">
    <source>
        <dbReference type="ARBA" id="ARBA00023012"/>
    </source>
</evidence>
<organism evidence="5 6">
    <name type="scientific">Nocardia aobensis</name>
    <dbReference type="NCBI Taxonomy" id="257277"/>
    <lineage>
        <taxon>Bacteria</taxon>
        <taxon>Bacillati</taxon>
        <taxon>Actinomycetota</taxon>
        <taxon>Actinomycetes</taxon>
        <taxon>Mycobacteriales</taxon>
        <taxon>Nocardiaceae</taxon>
        <taxon>Nocardia</taxon>
    </lineage>
</organism>
<dbReference type="SUPFAM" id="SSF55781">
    <property type="entry name" value="GAF domain-like"/>
    <property type="match status" value="1"/>
</dbReference>
<dbReference type="InterPro" id="IPR003594">
    <property type="entry name" value="HATPase_dom"/>
</dbReference>
<dbReference type="RefSeq" id="WP_387401831.1">
    <property type="nucleotide sequence ID" value="NZ_JBIAMT010000011.1"/>
</dbReference>
<keyword evidence="5" id="KW-0067">ATP-binding</keyword>
<evidence type="ECO:0000256" key="1">
    <source>
        <dbReference type="ARBA" id="ARBA00022679"/>
    </source>
</evidence>
<keyword evidence="6" id="KW-1185">Reference proteome</keyword>
<dbReference type="GO" id="GO:0005524">
    <property type="term" value="F:ATP binding"/>
    <property type="evidence" value="ECO:0007669"/>
    <property type="project" value="UniProtKB-KW"/>
</dbReference>
<dbReference type="Pfam" id="PF02518">
    <property type="entry name" value="HATPase_c"/>
    <property type="match status" value="1"/>
</dbReference>
<dbReference type="SUPFAM" id="SSF55785">
    <property type="entry name" value="PYP-like sensor domain (PAS domain)"/>
    <property type="match status" value="1"/>
</dbReference>
<keyword evidence="3" id="KW-0902">Two-component regulatory system</keyword>
<dbReference type="Gene3D" id="3.30.450.20">
    <property type="entry name" value="PAS domain"/>
    <property type="match status" value="1"/>
</dbReference>
<keyword evidence="5" id="KW-0547">Nucleotide-binding</keyword>
<dbReference type="SMART" id="SM00387">
    <property type="entry name" value="HATPase_c"/>
    <property type="match status" value="1"/>
</dbReference>
<dbReference type="Gene3D" id="3.30.450.40">
    <property type="match status" value="1"/>
</dbReference>
<gene>
    <name evidence="5" type="ORF">ACFYU5_35925</name>
</gene>
<keyword evidence="1" id="KW-0808">Transferase</keyword>
<dbReference type="InterPro" id="IPR035965">
    <property type="entry name" value="PAS-like_dom_sf"/>
</dbReference>
<evidence type="ECO:0000313" key="6">
    <source>
        <dbReference type="Proteomes" id="UP001601442"/>
    </source>
</evidence>
<dbReference type="InterPro" id="IPR050482">
    <property type="entry name" value="Sensor_HK_TwoCompSys"/>
</dbReference>
<dbReference type="Proteomes" id="UP001601442">
    <property type="component" value="Unassembled WGS sequence"/>
</dbReference>
<dbReference type="CDD" id="cd16917">
    <property type="entry name" value="HATPase_UhpB-NarQ-NarX-like"/>
    <property type="match status" value="1"/>
</dbReference>
<dbReference type="SUPFAM" id="SSF55874">
    <property type="entry name" value="ATPase domain of HSP90 chaperone/DNA topoisomerase II/histidine kinase"/>
    <property type="match status" value="1"/>
</dbReference>
<dbReference type="InterPro" id="IPR011712">
    <property type="entry name" value="Sig_transdc_His_kin_sub3_dim/P"/>
</dbReference>
<sequence length="519" mass="56561">MSCPSVAFRDVAFGAVDVGERAPYGLAMVDADGIFEWINEAGAQLLTVPVTQIRGNPSPFQATSTPMPPTTNLYQDDSEWTTTWDRPSGQTRELAYRTTPIPGRKGTFLVAFRDATDETHRQRRVGAIARSAAKLASRGSLTATLDALAEEVLEADAVAAVQIMSFDDNTNRLRIMGSAGFQHWPDFFDRLLECKQRGAALMMLESLHTCEPVVVADRWAAVHSDPAWHPLHRYLSELRWNSFASVPLLIRNRAAGILNVFFAPGQVVTARTLEFLVAMAEQAAIAVDYLALLQRERDVVRRQERQRLARDLHDSIVQQAFSIAMQAKTLDVLAQREESVHGASIQRVADEIGLLTHAVLSDLRAMVHELRPVPTTDVVGGLARAVRALADSTTNRTGMRISVIAGRSLGEINSVMADDVYRIVSEAVHNAVKHADAGKVSIRLMVRNGLLRGSITDDGRGLPTARPPSSGYGLQTMRERAELWGGTLTVGTKEGAGAVVEFVIPVPPRTSSNDGSSSL</sequence>
<dbReference type="EMBL" id="JBIAMT010000011">
    <property type="protein sequence ID" value="MFF0501824.1"/>
    <property type="molecule type" value="Genomic_DNA"/>
</dbReference>
<dbReference type="Gene3D" id="1.20.5.1930">
    <property type="match status" value="1"/>
</dbReference>
<evidence type="ECO:0000313" key="5">
    <source>
        <dbReference type="EMBL" id="MFF0501824.1"/>
    </source>
</evidence>
<dbReference type="Pfam" id="PF07730">
    <property type="entry name" value="HisKA_3"/>
    <property type="match status" value="1"/>
</dbReference>
<protein>
    <submittedName>
        <fullName evidence="5">ATP-binding protein</fullName>
    </submittedName>
</protein>
<comment type="caution">
    <text evidence="5">The sequence shown here is derived from an EMBL/GenBank/DDBJ whole genome shotgun (WGS) entry which is preliminary data.</text>
</comment>